<comment type="caution">
    <text evidence="1">The sequence shown here is derived from an EMBL/GenBank/DDBJ whole genome shotgun (WGS) entry which is preliminary data.</text>
</comment>
<evidence type="ECO:0000313" key="2">
    <source>
        <dbReference type="Proteomes" id="UP000525987"/>
    </source>
</evidence>
<name>A0A7W5G4Q3_9GAMM</name>
<sequence length="69" mass="7491">MSYPTTSDHIDSHARQAWALAELLVDHYGGQEDHNVLNDDIMSGLMENLAYHTAKIQEINAGSGGDHAG</sequence>
<proteinExistence type="predicted"/>
<accession>A0A7W5G4Q3</accession>
<dbReference type="EMBL" id="JACHXM010000003">
    <property type="protein sequence ID" value="MBB3140225.1"/>
    <property type="molecule type" value="Genomic_DNA"/>
</dbReference>
<reference evidence="1 2" key="1">
    <citation type="submission" date="2020-08" db="EMBL/GenBank/DDBJ databases">
        <title>Genomic Encyclopedia of Type Strains, Phase III (KMG-III): the genomes of soil and plant-associated and newly described type strains.</title>
        <authorList>
            <person name="Whitman W."/>
        </authorList>
    </citation>
    <scope>NUCLEOTIDE SEQUENCE [LARGE SCALE GENOMIC DNA]</scope>
    <source>
        <strain evidence="1 2">CECT 5995</strain>
    </source>
</reference>
<gene>
    <name evidence="1" type="ORF">FHR96_001077</name>
</gene>
<evidence type="ECO:0000313" key="1">
    <source>
        <dbReference type="EMBL" id="MBB3140225.1"/>
    </source>
</evidence>
<organism evidence="1 2">
    <name type="scientific">Halomonas organivorans</name>
    <dbReference type="NCBI Taxonomy" id="257772"/>
    <lineage>
        <taxon>Bacteria</taxon>
        <taxon>Pseudomonadati</taxon>
        <taxon>Pseudomonadota</taxon>
        <taxon>Gammaproteobacteria</taxon>
        <taxon>Oceanospirillales</taxon>
        <taxon>Halomonadaceae</taxon>
        <taxon>Halomonas</taxon>
    </lineage>
</organism>
<dbReference type="Proteomes" id="UP000525987">
    <property type="component" value="Unassembled WGS sequence"/>
</dbReference>
<dbReference type="AlphaFoldDB" id="A0A7W5G4Q3"/>
<keyword evidence="2" id="KW-1185">Reference proteome</keyword>
<protein>
    <submittedName>
        <fullName evidence="1">Uncharacterized protein</fullName>
    </submittedName>
</protein>
<dbReference type="RefSeq" id="WP_183386635.1">
    <property type="nucleotide sequence ID" value="NZ_JACHXM010000003.1"/>
</dbReference>